<evidence type="ECO:0000313" key="2">
    <source>
        <dbReference type="EMBL" id="MFD1363418.1"/>
    </source>
</evidence>
<reference evidence="3" key="1">
    <citation type="journal article" date="2019" name="Int. J. Syst. Evol. Microbiol.">
        <title>The Global Catalogue of Microorganisms (GCM) 10K type strain sequencing project: providing services to taxonomists for standard genome sequencing and annotation.</title>
        <authorList>
            <consortium name="The Broad Institute Genomics Platform"/>
            <consortium name="The Broad Institute Genome Sequencing Center for Infectious Disease"/>
            <person name="Wu L."/>
            <person name="Ma J."/>
        </authorList>
    </citation>
    <scope>NUCLEOTIDE SEQUENCE [LARGE SCALE GENOMIC DNA]</scope>
    <source>
        <strain evidence="3">CCUG 54822</strain>
    </source>
</reference>
<gene>
    <name evidence="2" type="ORF">ACFQ4A_17570</name>
</gene>
<feature type="signal peptide" evidence="1">
    <location>
        <begin position="1"/>
        <end position="20"/>
    </location>
</feature>
<sequence>MKRVLVLILCCSLLFTTLSACQKEYNGEYIEWGENTTNSNATELLEDHNIPYEIRDGMIYIPEDAFDKAIYCCS</sequence>
<proteinExistence type="predicted"/>
<protein>
    <recommendedName>
        <fullName evidence="4">Lipoprotein</fullName>
    </recommendedName>
</protein>
<organism evidence="2 3">
    <name type="scientific">Lentibacillus salinarum</name>
    <dbReference type="NCBI Taxonomy" id="446820"/>
    <lineage>
        <taxon>Bacteria</taxon>
        <taxon>Bacillati</taxon>
        <taxon>Bacillota</taxon>
        <taxon>Bacilli</taxon>
        <taxon>Bacillales</taxon>
        <taxon>Bacillaceae</taxon>
        <taxon>Lentibacillus</taxon>
    </lineage>
</organism>
<dbReference type="RefSeq" id="WP_382402667.1">
    <property type="nucleotide sequence ID" value="NZ_JBHTNH010000057.1"/>
</dbReference>
<feature type="chain" id="PRO_5047462552" description="Lipoprotein" evidence="1">
    <location>
        <begin position="21"/>
        <end position="74"/>
    </location>
</feature>
<dbReference type="EMBL" id="JBHTNH010000057">
    <property type="protein sequence ID" value="MFD1363418.1"/>
    <property type="molecule type" value="Genomic_DNA"/>
</dbReference>
<dbReference type="PROSITE" id="PS51257">
    <property type="entry name" value="PROKAR_LIPOPROTEIN"/>
    <property type="match status" value="1"/>
</dbReference>
<evidence type="ECO:0008006" key="4">
    <source>
        <dbReference type="Google" id="ProtNLM"/>
    </source>
</evidence>
<accession>A0ABW3ZZT4</accession>
<keyword evidence="1" id="KW-0732">Signal</keyword>
<evidence type="ECO:0000313" key="3">
    <source>
        <dbReference type="Proteomes" id="UP001597178"/>
    </source>
</evidence>
<name>A0ABW3ZZT4_9BACI</name>
<dbReference type="Proteomes" id="UP001597178">
    <property type="component" value="Unassembled WGS sequence"/>
</dbReference>
<keyword evidence="3" id="KW-1185">Reference proteome</keyword>
<comment type="caution">
    <text evidence="2">The sequence shown here is derived from an EMBL/GenBank/DDBJ whole genome shotgun (WGS) entry which is preliminary data.</text>
</comment>
<evidence type="ECO:0000256" key="1">
    <source>
        <dbReference type="SAM" id="SignalP"/>
    </source>
</evidence>